<proteinExistence type="inferred from homology"/>
<dbReference type="AlphaFoldDB" id="U5QL89"/>
<dbReference type="NCBIfam" id="TIGR00705">
    <property type="entry name" value="SppA_67K"/>
    <property type="match status" value="1"/>
</dbReference>
<organism evidence="9 10">
    <name type="scientific">Gloeobacter kilaueensis (strain ATCC BAA-2537 / CCAP 1431/1 / ULC 316 / JS1)</name>
    <dbReference type="NCBI Taxonomy" id="1183438"/>
    <lineage>
        <taxon>Bacteria</taxon>
        <taxon>Bacillati</taxon>
        <taxon>Cyanobacteriota</taxon>
        <taxon>Cyanophyceae</taxon>
        <taxon>Gloeobacterales</taxon>
        <taxon>Gloeobacteraceae</taxon>
        <taxon>Gloeobacter</taxon>
    </lineage>
</organism>
<dbReference type="MEROPS" id="S49.008"/>
<dbReference type="SUPFAM" id="SSF52096">
    <property type="entry name" value="ClpP/crotonase"/>
    <property type="match status" value="2"/>
</dbReference>
<dbReference type="GO" id="GO:0006465">
    <property type="term" value="P:signal peptide processing"/>
    <property type="evidence" value="ECO:0007669"/>
    <property type="project" value="InterPro"/>
</dbReference>
<keyword evidence="5 7" id="KW-0472">Membrane</keyword>
<evidence type="ECO:0000256" key="2">
    <source>
        <dbReference type="ARBA" id="ARBA00022670"/>
    </source>
</evidence>
<dbReference type="PATRIC" id="fig|1183438.3.peg.3394"/>
<dbReference type="InterPro" id="IPR047272">
    <property type="entry name" value="S49_SppA_C"/>
</dbReference>
<dbReference type="OrthoDB" id="9764363at2"/>
<evidence type="ECO:0000313" key="9">
    <source>
        <dbReference type="EMBL" id="AGY59701.1"/>
    </source>
</evidence>
<dbReference type="InterPro" id="IPR004634">
    <property type="entry name" value="Pept_S49_pIV"/>
</dbReference>
<keyword evidence="4" id="KW-0720">Serine protease</keyword>
<keyword evidence="7" id="KW-1133">Transmembrane helix</keyword>
<dbReference type="CDD" id="cd07018">
    <property type="entry name" value="S49_SppA_67K_type"/>
    <property type="match status" value="1"/>
</dbReference>
<reference evidence="9 10" key="1">
    <citation type="journal article" date="2013" name="PLoS ONE">
        <title>Cultivation and Complete Genome Sequencing of Gloeobacter kilaueensis sp. nov., from a Lava Cave in Kilauea Caldera, Hawai'i.</title>
        <authorList>
            <person name="Saw J.H."/>
            <person name="Schatz M."/>
            <person name="Brown M.V."/>
            <person name="Kunkel D.D."/>
            <person name="Foster J.S."/>
            <person name="Shick H."/>
            <person name="Christensen S."/>
            <person name="Hou S."/>
            <person name="Wan X."/>
            <person name="Donachie S.P."/>
        </authorList>
    </citation>
    <scope>NUCLEOTIDE SEQUENCE [LARGE SCALE GENOMIC DNA]</scope>
    <source>
        <strain evidence="10">JS</strain>
    </source>
</reference>
<evidence type="ECO:0000256" key="7">
    <source>
        <dbReference type="SAM" id="Phobius"/>
    </source>
</evidence>
<comment type="subcellular location">
    <subcellularLocation>
        <location evidence="5">Cell inner membrane</location>
    </subcellularLocation>
</comment>
<evidence type="ECO:0000259" key="8">
    <source>
        <dbReference type="Pfam" id="PF01343"/>
    </source>
</evidence>
<dbReference type="STRING" id="1183438.GKIL_3455"/>
<feature type="transmembrane region" description="Helical" evidence="7">
    <location>
        <begin position="12"/>
        <end position="36"/>
    </location>
</feature>
<gene>
    <name evidence="9" type="primary">sppA</name>
    <name evidence="9" type="ORF">GKIL_3455</name>
</gene>
<dbReference type="RefSeq" id="WP_023175000.1">
    <property type="nucleotide sequence ID" value="NC_022600.1"/>
</dbReference>
<dbReference type="InterPro" id="IPR002142">
    <property type="entry name" value="Peptidase_S49"/>
</dbReference>
<dbReference type="Gene3D" id="3.90.226.10">
    <property type="entry name" value="2-enoyl-CoA Hydratase, Chain A, domain 1"/>
    <property type="match status" value="3"/>
</dbReference>
<dbReference type="KEGG" id="glj:GKIL_3455"/>
<dbReference type="InterPro" id="IPR029045">
    <property type="entry name" value="ClpP/crotonase-like_dom_sf"/>
</dbReference>
<keyword evidence="7" id="KW-0812">Transmembrane</keyword>
<dbReference type="PANTHER" id="PTHR33209">
    <property type="entry name" value="PROTEASE 4"/>
    <property type="match status" value="1"/>
</dbReference>
<evidence type="ECO:0000256" key="3">
    <source>
        <dbReference type="ARBA" id="ARBA00022801"/>
    </source>
</evidence>
<dbReference type="PANTHER" id="PTHR33209:SF1">
    <property type="entry name" value="PEPTIDASE S49 DOMAIN-CONTAINING PROTEIN"/>
    <property type="match status" value="1"/>
</dbReference>
<feature type="domain" description="Peptidase S49" evidence="8">
    <location>
        <begin position="373"/>
        <end position="524"/>
    </location>
</feature>
<dbReference type="eggNOG" id="COG0616">
    <property type="taxonomic scope" value="Bacteria"/>
</dbReference>
<comment type="similarity">
    <text evidence="1 5">Belongs to the peptidase S49 family.</text>
</comment>
<evidence type="ECO:0000256" key="4">
    <source>
        <dbReference type="ARBA" id="ARBA00022825"/>
    </source>
</evidence>
<evidence type="ECO:0000256" key="6">
    <source>
        <dbReference type="PIRSR" id="PIRSR001217-1"/>
    </source>
</evidence>
<dbReference type="EC" id="3.4.21.-" evidence="5"/>
<feature type="active site" description="Proton donor/acceptor" evidence="6">
    <location>
        <position position="187"/>
    </location>
</feature>
<keyword evidence="5" id="KW-1003">Cell membrane</keyword>
<accession>U5QL89</accession>
<dbReference type="GO" id="GO:0008236">
    <property type="term" value="F:serine-type peptidase activity"/>
    <property type="evidence" value="ECO:0007669"/>
    <property type="project" value="UniProtKB-KW"/>
</dbReference>
<evidence type="ECO:0000313" key="10">
    <source>
        <dbReference type="Proteomes" id="UP000017396"/>
    </source>
</evidence>
<keyword evidence="2 5" id="KW-0645">Protease</keyword>
<name>U5QL89_GLOK1</name>
<protein>
    <recommendedName>
        <fullName evidence="5">Protease 4</fullName>
        <ecNumber evidence="5">3.4.21.-</ecNumber>
    </recommendedName>
    <alternativeName>
        <fullName evidence="5">Endopeptidase IV</fullName>
    </alternativeName>
    <alternativeName>
        <fullName evidence="5">Protease IV</fullName>
    </alternativeName>
    <alternativeName>
        <fullName evidence="5">Signal peptide peptidase</fullName>
    </alternativeName>
</protein>
<feature type="domain" description="Peptidase S49" evidence="8">
    <location>
        <begin position="119"/>
        <end position="270"/>
    </location>
</feature>
<dbReference type="Proteomes" id="UP000017396">
    <property type="component" value="Chromosome"/>
</dbReference>
<evidence type="ECO:0000256" key="5">
    <source>
        <dbReference type="PIRNR" id="PIRNR001217"/>
    </source>
</evidence>
<dbReference type="CDD" id="cd07023">
    <property type="entry name" value="S49_Sppa_N_C"/>
    <property type="match status" value="1"/>
</dbReference>
<dbReference type="HOGENOM" id="CLU_008856_1_1_3"/>
<keyword evidence="3 5" id="KW-0378">Hydrolase</keyword>
<dbReference type="Pfam" id="PF01343">
    <property type="entry name" value="Peptidase_S49"/>
    <property type="match status" value="2"/>
</dbReference>
<sequence>MNILRQVGVWLVRVLAVFGGLFLVLVLVGLVGLVLLNRGPQIADNSVLEIKLAGDLPEKANSDLLSGLLGSDTLTLKDLLGDLKKAAKDNRIKAVLLRIDGAALGWAQTEELRDALVALRKSGKPVTGYAELMNERLYYLALAFDRFYMPPGGIFEMNGLVNSTSHYPGLFAKLGIGVQYFRYGKYKSQSGESLGRVAFSEPVKEMINANLSEQFETFVAAVAAGRRIPVTEVRGLVDASGLSAEWALSHRLIDGVAYWDEVESQLKKQTGSDPDKNLQTVSATDYTRVAPASVGLAVGANKVGLIVAQGLIVSGNGGSPNPLSDGPTQGSEPLIKALREAGRRDEIKAVVLRVDSPGGAGIGCDLVRREVEKLRAKKPVIVSMGDSAASGGYWISMDATAIVAQPSTQTGSIGIWSVVPNLQKLYSNLALTPETFKRGAHADELIGLRPLSPSEAQGYDERLLFEYRRFVSLAAQGRHKPVADLEKIAQGRTWLGRRAQQLGLVDRLGGLDTALALAADKAKLSPDSVTFEPIDQESSPLASLLGQDALRLILRTLGIEQTVRQMAPTTGFDLLFKERLFPLASPEKFD</sequence>
<dbReference type="PIRSF" id="PIRSF001217">
    <property type="entry name" value="Protease_4_SppA"/>
    <property type="match status" value="1"/>
</dbReference>
<feature type="active site" description="Nucleophile" evidence="6">
    <location>
        <position position="390"/>
    </location>
</feature>
<dbReference type="InterPro" id="IPR047217">
    <property type="entry name" value="S49_SppA_67K_type_N"/>
</dbReference>
<dbReference type="EMBL" id="CP003587">
    <property type="protein sequence ID" value="AGY59701.1"/>
    <property type="molecule type" value="Genomic_DNA"/>
</dbReference>
<keyword evidence="10" id="KW-1185">Reference proteome</keyword>
<dbReference type="GO" id="GO:0005886">
    <property type="term" value="C:plasma membrane"/>
    <property type="evidence" value="ECO:0007669"/>
    <property type="project" value="UniProtKB-SubCell"/>
</dbReference>
<evidence type="ECO:0000256" key="1">
    <source>
        <dbReference type="ARBA" id="ARBA00008683"/>
    </source>
</evidence>
<keyword evidence="5" id="KW-0997">Cell inner membrane</keyword>
<dbReference type="Gene3D" id="6.20.330.10">
    <property type="match status" value="1"/>
</dbReference>